<dbReference type="Pfam" id="PF03205">
    <property type="entry name" value="MobB"/>
    <property type="match status" value="1"/>
</dbReference>
<dbReference type="EMBL" id="JAGGLB010000002">
    <property type="protein sequence ID" value="MBP1989244.1"/>
    <property type="molecule type" value="Genomic_DNA"/>
</dbReference>
<comment type="caution">
    <text evidence="2">The sequence shown here is derived from an EMBL/GenBank/DDBJ whole genome shotgun (WGS) entry which is preliminary data.</text>
</comment>
<proteinExistence type="predicted"/>
<evidence type="ECO:0000259" key="1">
    <source>
        <dbReference type="Pfam" id="PF03205"/>
    </source>
</evidence>
<dbReference type="NCBIfam" id="TIGR00176">
    <property type="entry name" value="mobB"/>
    <property type="match status" value="1"/>
</dbReference>
<gene>
    <name evidence="2" type="ORF">J2Z66_000839</name>
</gene>
<accession>A0ABS4INW2</accession>
<sequence length="159" mass="17440">MAVVVGFVGYANSGKTTVIANVLLVLKKKGYQVAVIKHDAHGHYKEAPHTDSSLFIGEGADTVVTVSPGYIHRFEKKAAEDLAAIITSLEAMDYILIEGFKMESYPQIAVFRNEEQSRIIHNLKSAPLAIATNMNYESSNIRVLSLDDAESIALFIEKV</sequence>
<organism evidence="2 3">
    <name type="scientific">Paenibacillus eucommiae</name>
    <dbReference type="NCBI Taxonomy" id="1355755"/>
    <lineage>
        <taxon>Bacteria</taxon>
        <taxon>Bacillati</taxon>
        <taxon>Bacillota</taxon>
        <taxon>Bacilli</taxon>
        <taxon>Bacillales</taxon>
        <taxon>Paenibacillaceae</taxon>
        <taxon>Paenibacillus</taxon>
    </lineage>
</organism>
<name>A0ABS4INW2_9BACL</name>
<dbReference type="RefSeq" id="WP_209970074.1">
    <property type="nucleotide sequence ID" value="NZ_JAGGLB010000002.1"/>
</dbReference>
<evidence type="ECO:0000313" key="3">
    <source>
        <dbReference type="Proteomes" id="UP001519287"/>
    </source>
</evidence>
<reference evidence="2 3" key="1">
    <citation type="submission" date="2021-03" db="EMBL/GenBank/DDBJ databases">
        <title>Genomic Encyclopedia of Type Strains, Phase IV (KMG-IV): sequencing the most valuable type-strain genomes for metagenomic binning, comparative biology and taxonomic classification.</title>
        <authorList>
            <person name="Goeker M."/>
        </authorList>
    </citation>
    <scope>NUCLEOTIDE SEQUENCE [LARGE SCALE GENOMIC DNA]</scope>
    <source>
        <strain evidence="2 3">DSM 26048</strain>
    </source>
</reference>
<dbReference type="SUPFAM" id="SSF52540">
    <property type="entry name" value="P-loop containing nucleoside triphosphate hydrolases"/>
    <property type="match status" value="1"/>
</dbReference>
<feature type="domain" description="Molybdopterin-guanine dinucleotide biosynthesis protein B (MobB)" evidence="1">
    <location>
        <begin position="4"/>
        <end position="132"/>
    </location>
</feature>
<evidence type="ECO:0000313" key="2">
    <source>
        <dbReference type="EMBL" id="MBP1989244.1"/>
    </source>
</evidence>
<dbReference type="PANTHER" id="PTHR40072:SF1">
    <property type="entry name" value="MOLYBDOPTERIN-GUANINE DINUCLEOTIDE BIOSYNTHESIS ADAPTER PROTEIN"/>
    <property type="match status" value="1"/>
</dbReference>
<keyword evidence="3" id="KW-1185">Reference proteome</keyword>
<dbReference type="PANTHER" id="PTHR40072">
    <property type="entry name" value="MOLYBDOPTERIN-GUANINE DINUCLEOTIDE BIOSYNTHESIS ADAPTER PROTEIN-RELATED"/>
    <property type="match status" value="1"/>
</dbReference>
<dbReference type="InterPro" id="IPR004435">
    <property type="entry name" value="MobB_dom"/>
</dbReference>
<dbReference type="InterPro" id="IPR052539">
    <property type="entry name" value="MGD_biosynthesis_adapter"/>
</dbReference>
<protein>
    <submittedName>
        <fullName evidence="2">Molybdopterin-guanine dinucleotide biosynthesis protein B</fullName>
    </submittedName>
</protein>
<dbReference type="InterPro" id="IPR027417">
    <property type="entry name" value="P-loop_NTPase"/>
</dbReference>
<dbReference type="Proteomes" id="UP001519287">
    <property type="component" value="Unassembled WGS sequence"/>
</dbReference>
<dbReference type="Gene3D" id="3.40.50.300">
    <property type="entry name" value="P-loop containing nucleotide triphosphate hydrolases"/>
    <property type="match status" value="1"/>
</dbReference>